<protein>
    <submittedName>
        <fullName evidence="8">MFS transporter</fullName>
    </submittedName>
</protein>
<comment type="caution">
    <text evidence="8">The sequence shown here is derived from an EMBL/GenBank/DDBJ whole genome shotgun (WGS) entry which is preliminary data.</text>
</comment>
<sequence length="384" mass="41646">MKSTITWMKLFPILFGFFVMGFVDVVGIATNYVKKDFFLSDTLANLIPMLVFLWFALCSIPTGIIMNKLGRKNTVLLSMGVTAVAMLLPLIDYNFSLTLLTFALLGIGNTILQVSLNPMIAQVVSEKKMASILTLGQFVKAISSFLGPVIAGIAASYWGNWKLIFVVYAGTTLLAGIWLLLSIDTDRPQNVKTTTSFRSALALFSDKIILWLFIGILAVVGIDVGLNTHIPKLLMAQTGLSLNEAGLGTSLYFISRTAGTFFGALLLTRIDSKIFMQSGMIIAIAAFAALLVSDQLWLLLLWIVIIGLACSNVFSILFSYALKHKPEHANEISALMIMGVSGGALIMPFMGALSDGYGQIAGLLPLLLCMVYLLWTTGKLGKQS</sequence>
<feature type="transmembrane region" description="Helical" evidence="6">
    <location>
        <begin position="274"/>
        <end position="293"/>
    </location>
</feature>
<accession>A0A413T039</accession>
<feature type="transmembrane region" description="Helical" evidence="6">
    <location>
        <begin position="299"/>
        <end position="320"/>
    </location>
</feature>
<dbReference type="SUPFAM" id="SSF103473">
    <property type="entry name" value="MFS general substrate transporter"/>
    <property type="match status" value="1"/>
</dbReference>
<proteinExistence type="predicted"/>
<dbReference type="AlphaFoldDB" id="A0A413T039"/>
<dbReference type="InterPro" id="IPR020846">
    <property type="entry name" value="MFS_dom"/>
</dbReference>
<evidence type="ECO:0000256" key="6">
    <source>
        <dbReference type="SAM" id="Phobius"/>
    </source>
</evidence>
<feature type="transmembrane region" description="Helical" evidence="6">
    <location>
        <begin position="164"/>
        <end position="183"/>
    </location>
</feature>
<evidence type="ECO:0000313" key="8">
    <source>
        <dbReference type="EMBL" id="RHA75722.1"/>
    </source>
</evidence>
<evidence type="ECO:0000256" key="1">
    <source>
        <dbReference type="ARBA" id="ARBA00004429"/>
    </source>
</evidence>
<evidence type="ECO:0000313" key="9">
    <source>
        <dbReference type="Proteomes" id="UP000283855"/>
    </source>
</evidence>
<dbReference type="Proteomes" id="UP000283855">
    <property type="component" value="Unassembled WGS sequence"/>
</dbReference>
<feature type="transmembrane region" description="Helical" evidence="6">
    <location>
        <begin position="12"/>
        <end position="33"/>
    </location>
</feature>
<reference evidence="8 9" key="1">
    <citation type="submission" date="2018-08" db="EMBL/GenBank/DDBJ databases">
        <title>A genome reference for cultivated species of the human gut microbiota.</title>
        <authorList>
            <person name="Zou Y."/>
            <person name="Xue W."/>
            <person name="Luo G."/>
        </authorList>
    </citation>
    <scope>NUCLEOTIDE SEQUENCE [LARGE SCALE GENOMIC DNA]</scope>
    <source>
        <strain evidence="8 9">AM42-38</strain>
    </source>
</reference>
<dbReference type="PANTHER" id="PTHR43702">
    <property type="entry name" value="L-FUCOSE-PROTON SYMPORTER"/>
    <property type="match status" value="1"/>
</dbReference>
<feature type="transmembrane region" description="Helical" evidence="6">
    <location>
        <begin position="250"/>
        <end position="267"/>
    </location>
</feature>
<dbReference type="PROSITE" id="PS50850">
    <property type="entry name" value="MFS"/>
    <property type="match status" value="1"/>
</dbReference>
<keyword evidence="4 6" id="KW-1133">Transmembrane helix</keyword>
<evidence type="ECO:0000256" key="5">
    <source>
        <dbReference type="ARBA" id="ARBA00023136"/>
    </source>
</evidence>
<dbReference type="GO" id="GO:0005886">
    <property type="term" value="C:plasma membrane"/>
    <property type="evidence" value="ECO:0007669"/>
    <property type="project" value="UniProtKB-SubCell"/>
</dbReference>
<dbReference type="Pfam" id="PF07690">
    <property type="entry name" value="MFS_1"/>
    <property type="match status" value="1"/>
</dbReference>
<comment type="subcellular location">
    <subcellularLocation>
        <location evidence="1">Cell inner membrane</location>
        <topology evidence="1">Multi-pass membrane protein</topology>
    </subcellularLocation>
</comment>
<dbReference type="GO" id="GO:0022857">
    <property type="term" value="F:transmembrane transporter activity"/>
    <property type="evidence" value="ECO:0007669"/>
    <property type="project" value="InterPro"/>
</dbReference>
<feature type="transmembrane region" description="Helical" evidence="6">
    <location>
        <begin position="208"/>
        <end position="230"/>
    </location>
</feature>
<keyword evidence="5 6" id="KW-0472">Membrane</keyword>
<feature type="transmembrane region" description="Helical" evidence="6">
    <location>
        <begin position="45"/>
        <end position="66"/>
    </location>
</feature>
<dbReference type="InterPro" id="IPR050375">
    <property type="entry name" value="MFS_TsgA-like"/>
</dbReference>
<dbReference type="PANTHER" id="PTHR43702:SF3">
    <property type="entry name" value="PROTEIN TSGA"/>
    <property type="match status" value="1"/>
</dbReference>
<organism evidence="8 9">
    <name type="scientific">Phocaeicola coprophilus</name>
    <dbReference type="NCBI Taxonomy" id="387090"/>
    <lineage>
        <taxon>Bacteria</taxon>
        <taxon>Pseudomonadati</taxon>
        <taxon>Bacteroidota</taxon>
        <taxon>Bacteroidia</taxon>
        <taxon>Bacteroidales</taxon>
        <taxon>Bacteroidaceae</taxon>
        <taxon>Phocaeicola</taxon>
    </lineage>
</organism>
<feature type="transmembrane region" description="Helical" evidence="6">
    <location>
        <begin position="356"/>
        <end position="375"/>
    </location>
</feature>
<dbReference type="EMBL" id="QSFT01000014">
    <property type="protein sequence ID" value="RHA75722.1"/>
    <property type="molecule type" value="Genomic_DNA"/>
</dbReference>
<evidence type="ECO:0000256" key="3">
    <source>
        <dbReference type="ARBA" id="ARBA00022692"/>
    </source>
</evidence>
<feature type="domain" description="Major facilitator superfamily (MFS) profile" evidence="7">
    <location>
        <begin position="5"/>
        <end position="384"/>
    </location>
</feature>
<name>A0A413T039_9BACT</name>
<gene>
    <name evidence="8" type="ORF">DW921_07935</name>
</gene>
<feature type="transmembrane region" description="Helical" evidence="6">
    <location>
        <begin position="332"/>
        <end position="350"/>
    </location>
</feature>
<keyword evidence="2" id="KW-1003">Cell membrane</keyword>
<dbReference type="Gene3D" id="1.20.1250.20">
    <property type="entry name" value="MFS general substrate transporter like domains"/>
    <property type="match status" value="2"/>
</dbReference>
<feature type="transmembrane region" description="Helical" evidence="6">
    <location>
        <begin position="73"/>
        <end position="91"/>
    </location>
</feature>
<dbReference type="InterPro" id="IPR011701">
    <property type="entry name" value="MFS"/>
</dbReference>
<keyword evidence="3 6" id="KW-0812">Transmembrane</keyword>
<evidence type="ECO:0000256" key="4">
    <source>
        <dbReference type="ARBA" id="ARBA00022989"/>
    </source>
</evidence>
<evidence type="ECO:0000259" key="7">
    <source>
        <dbReference type="PROSITE" id="PS50850"/>
    </source>
</evidence>
<evidence type="ECO:0000256" key="2">
    <source>
        <dbReference type="ARBA" id="ARBA00022475"/>
    </source>
</evidence>
<dbReference type="InterPro" id="IPR036259">
    <property type="entry name" value="MFS_trans_sf"/>
</dbReference>
<feature type="transmembrane region" description="Helical" evidence="6">
    <location>
        <begin position="97"/>
        <end position="117"/>
    </location>
</feature>
<feature type="transmembrane region" description="Helical" evidence="6">
    <location>
        <begin position="138"/>
        <end position="158"/>
    </location>
</feature>
<dbReference type="RefSeq" id="WP_118400414.1">
    <property type="nucleotide sequence ID" value="NZ_CABJGD010000014.1"/>
</dbReference>